<feature type="binding site" evidence="3">
    <location>
        <position position="238"/>
    </location>
    <ligand>
        <name>substrate</name>
    </ligand>
</feature>
<dbReference type="AlphaFoldDB" id="A0A2S5KKT3"/>
<evidence type="ECO:0000256" key="1">
    <source>
        <dbReference type="ARBA" id="ARBA00022729"/>
    </source>
</evidence>
<dbReference type="InterPro" id="IPR038404">
    <property type="entry name" value="TRAP_DctP_sf"/>
</dbReference>
<protein>
    <submittedName>
        <fullName evidence="5">C4-dicarboxylate ABC transporter substrate-binding protein</fullName>
    </submittedName>
</protein>
<dbReference type="PANTHER" id="PTHR33376">
    <property type="match status" value="1"/>
</dbReference>
<dbReference type="PIRSF" id="PIRSF039026">
    <property type="entry name" value="SiaP"/>
    <property type="match status" value="1"/>
</dbReference>
<feature type="binding site" evidence="3">
    <location>
        <position position="213"/>
    </location>
    <ligand>
        <name>Na(+)</name>
        <dbReference type="ChEBI" id="CHEBI:29101"/>
    </ligand>
</feature>
<evidence type="ECO:0000256" key="2">
    <source>
        <dbReference type="PIRSR" id="PIRSR039026-1"/>
    </source>
</evidence>
<feature type="chain" id="PRO_5015753169" evidence="4">
    <location>
        <begin position="27"/>
        <end position="354"/>
    </location>
</feature>
<name>A0A2S5KKT3_9PROT</name>
<feature type="signal peptide" evidence="4">
    <location>
        <begin position="1"/>
        <end position="26"/>
    </location>
</feature>
<dbReference type="OrthoDB" id="9771186at2"/>
<dbReference type="GO" id="GO:0055085">
    <property type="term" value="P:transmembrane transport"/>
    <property type="evidence" value="ECO:0007669"/>
    <property type="project" value="InterPro"/>
</dbReference>
<dbReference type="Gene3D" id="3.40.190.10">
    <property type="entry name" value="Periplasmic binding protein-like II"/>
    <property type="match status" value="1"/>
</dbReference>
<evidence type="ECO:0000313" key="6">
    <source>
        <dbReference type="Proteomes" id="UP000238196"/>
    </source>
</evidence>
<feature type="binding site" evidence="2">
    <location>
        <position position="154"/>
    </location>
    <ligand>
        <name>substrate</name>
    </ligand>
</feature>
<gene>
    <name evidence="5" type="ORF">C4K68_21645</name>
</gene>
<comment type="caution">
    <text evidence="5">The sequence shown here is derived from an EMBL/GenBank/DDBJ whole genome shotgun (WGS) entry which is preliminary data.</text>
</comment>
<dbReference type="NCBIfam" id="NF037995">
    <property type="entry name" value="TRAP_S1"/>
    <property type="match status" value="1"/>
</dbReference>
<feature type="binding site" evidence="2">
    <location>
        <position position="175"/>
    </location>
    <ligand>
        <name>substrate</name>
    </ligand>
</feature>
<keyword evidence="3" id="KW-0479">Metal-binding</keyword>
<dbReference type="EMBL" id="PRLP01000106">
    <property type="protein sequence ID" value="PPC75245.1"/>
    <property type="molecule type" value="Genomic_DNA"/>
</dbReference>
<dbReference type="GO" id="GO:0031317">
    <property type="term" value="C:tripartite ATP-independent periplasmic transporter complex"/>
    <property type="evidence" value="ECO:0007669"/>
    <property type="project" value="InterPro"/>
</dbReference>
<evidence type="ECO:0000313" key="5">
    <source>
        <dbReference type="EMBL" id="PPC75245.1"/>
    </source>
</evidence>
<evidence type="ECO:0000256" key="3">
    <source>
        <dbReference type="PIRSR" id="PIRSR039026-2"/>
    </source>
</evidence>
<dbReference type="Gene3D" id="3.40.190.170">
    <property type="entry name" value="Bacterial extracellular solute-binding protein, family 7"/>
    <property type="match status" value="1"/>
</dbReference>
<dbReference type="Pfam" id="PF03480">
    <property type="entry name" value="DctP"/>
    <property type="match status" value="1"/>
</dbReference>
<proteinExistence type="predicted"/>
<dbReference type="PANTHER" id="PTHR33376:SF5">
    <property type="entry name" value="EXTRACYTOPLASMIC SOLUTE RECEPTOR PROTEIN"/>
    <property type="match status" value="1"/>
</dbReference>
<dbReference type="GO" id="GO:0046872">
    <property type="term" value="F:metal ion binding"/>
    <property type="evidence" value="ECO:0007669"/>
    <property type="project" value="UniProtKB-KW"/>
</dbReference>
<evidence type="ECO:0000256" key="4">
    <source>
        <dbReference type="SAM" id="SignalP"/>
    </source>
</evidence>
<feature type="binding site" evidence="3">
    <location>
        <position position="212"/>
    </location>
    <ligand>
        <name>substrate</name>
    </ligand>
</feature>
<dbReference type="InterPro" id="IPR026289">
    <property type="entry name" value="SBP_TakP-like"/>
</dbReference>
<keyword evidence="1 4" id="KW-0732">Signal</keyword>
<accession>A0A2S5KKT3</accession>
<organism evidence="5 6">
    <name type="scientific">Proteobacteria bacterium 228</name>
    <dbReference type="NCBI Taxonomy" id="2083153"/>
    <lineage>
        <taxon>Bacteria</taxon>
        <taxon>Pseudomonadati</taxon>
        <taxon>Pseudomonadota</taxon>
    </lineage>
</organism>
<dbReference type="InterPro" id="IPR018389">
    <property type="entry name" value="DctP_fam"/>
</dbReference>
<dbReference type="Proteomes" id="UP000238196">
    <property type="component" value="Unassembled WGS sequence"/>
</dbReference>
<sequence length="354" mass="38997">MGKLTRILSTAALSAAIASVSLTAAADGTTNWRMATPWSGGPWLERDAQSFATHVRELSNGSINIEVFPGGTLGSALKVTDSVKSGVAQVSHNYINYDYGKDQTTALLAGHSSGLTPEEFMLWMYKGGGAELYEQYRLDKFGVVAFPCSILGTEIFLHSNKPVRTLEDFKGLRLRTSGAWAEIASRLGASTVVLAGSEIYSALERGVIDAAEWGSPEMNRPTGFQDVAKYVVLPGIHQSGGVLECQINKKVWDGLNPKQQTVLRDAAKLSVFDSWLSSSYADLKAYAELKNGKNEIVRLDPSFIKAVYEETAKWEDEYAGKNEWFKRVLDSQRTFKKDMQSWPEYRLQIGVSEL</sequence>
<reference evidence="5 6" key="1">
    <citation type="submission" date="2018-02" db="EMBL/GenBank/DDBJ databases">
        <title>novel marine gammaproteobacteria from coastal saline agro ecosystem.</title>
        <authorList>
            <person name="Krishnan R."/>
            <person name="Ramesh Kumar N."/>
        </authorList>
    </citation>
    <scope>NUCLEOTIDE SEQUENCE [LARGE SCALE GENOMIC DNA]</scope>
    <source>
        <strain evidence="5 6">228</strain>
    </source>
</reference>